<dbReference type="AlphaFoldDB" id="A0ABD2NX56"/>
<evidence type="ECO:0000313" key="3">
    <source>
        <dbReference type="EMBL" id="KAL3283230.1"/>
    </source>
</evidence>
<dbReference type="PANTHER" id="PTHR10380:SF173">
    <property type="entry name" value="CUTICULAR PROTEIN 47EF, ISOFORM C-RELATED"/>
    <property type="match status" value="1"/>
</dbReference>
<dbReference type="PRINTS" id="PR00947">
    <property type="entry name" value="CUTICLE"/>
</dbReference>
<evidence type="ECO:0000256" key="2">
    <source>
        <dbReference type="PROSITE-ProRule" id="PRU00497"/>
    </source>
</evidence>
<dbReference type="InterPro" id="IPR050468">
    <property type="entry name" value="Cuticle_Struct_Prot"/>
</dbReference>
<dbReference type="InterPro" id="IPR031311">
    <property type="entry name" value="CHIT_BIND_RR_consensus"/>
</dbReference>
<reference evidence="3 4" key="1">
    <citation type="journal article" date="2021" name="BMC Biol.">
        <title>Horizontally acquired antibacterial genes associated with adaptive radiation of ladybird beetles.</title>
        <authorList>
            <person name="Li H.S."/>
            <person name="Tang X.F."/>
            <person name="Huang Y.H."/>
            <person name="Xu Z.Y."/>
            <person name="Chen M.L."/>
            <person name="Du X.Y."/>
            <person name="Qiu B.Y."/>
            <person name="Chen P.T."/>
            <person name="Zhang W."/>
            <person name="Slipinski A."/>
            <person name="Escalona H.E."/>
            <person name="Waterhouse R.M."/>
            <person name="Zwick A."/>
            <person name="Pang H."/>
        </authorList>
    </citation>
    <scope>NUCLEOTIDE SEQUENCE [LARGE SCALE GENOMIC DNA]</scope>
    <source>
        <strain evidence="3">SYSU2018</strain>
    </source>
</reference>
<proteinExistence type="predicted"/>
<keyword evidence="1 2" id="KW-0193">Cuticle</keyword>
<sequence length="157" mass="17472">MNTYKGCHTSDRNNSHQNSIGNMKSVLVIAAILGTAYCRPQDFQQNLQQAFRLASPIYITRYIFDQNPFQNYFYSYEQSDGQQKEERGEFRQGQTPDEVINAVQGSYSYVGPDGQNYNVKYTADENGFQPEGEHIPPSAGVKPKLGISSAALASLSG</sequence>
<dbReference type="Pfam" id="PF00379">
    <property type="entry name" value="Chitin_bind_4"/>
    <property type="match status" value="1"/>
</dbReference>
<dbReference type="Proteomes" id="UP001516400">
    <property type="component" value="Unassembled WGS sequence"/>
</dbReference>
<dbReference type="InterPro" id="IPR000618">
    <property type="entry name" value="Insect_cuticle"/>
</dbReference>
<evidence type="ECO:0000256" key="1">
    <source>
        <dbReference type="ARBA" id="ARBA00022460"/>
    </source>
</evidence>
<protein>
    <submittedName>
        <fullName evidence="3">Uncharacterized protein</fullName>
    </submittedName>
</protein>
<name>A0ABD2NX56_9CUCU</name>
<dbReference type="PROSITE" id="PS51155">
    <property type="entry name" value="CHIT_BIND_RR_2"/>
    <property type="match status" value="1"/>
</dbReference>
<dbReference type="PANTHER" id="PTHR10380">
    <property type="entry name" value="CUTICLE PROTEIN"/>
    <property type="match status" value="1"/>
</dbReference>
<dbReference type="PROSITE" id="PS00233">
    <property type="entry name" value="CHIT_BIND_RR_1"/>
    <property type="match status" value="1"/>
</dbReference>
<dbReference type="EMBL" id="JABFTP020000144">
    <property type="protein sequence ID" value="KAL3283230.1"/>
    <property type="molecule type" value="Genomic_DNA"/>
</dbReference>
<dbReference type="GO" id="GO:0042302">
    <property type="term" value="F:structural constituent of cuticle"/>
    <property type="evidence" value="ECO:0007669"/>
    <property type="project" value="UniProtKB-UniRule"/>
</dbReference>
<comment type="caution">
    <text evidence="3">The sequence shown here is derived from an EMBL/GenBank/DDBJ whole genome shotgun (WGS) entry which is preliminary data.</text>
</comment>
<keyword evidence="4" id="KW-1185">Reference proteome</keyword>
<gene>
    <name evidence="3" type="ORF">HHI36_006378</name>
</gene>
<evidence type="ECO:0000313" key="4">
    <source>
        <dbReference type="Proteomes" id="UP001516400"/>
    </source>
</evidence>
<organism evidence="3 4">
    <name type="scientific">Cryptolaemus montrouzieri</name>
    <dbReference type="NCBI Taxonomy" id="559131"/>
    <lineage>
        <taxon>Eukaryota</taxon>
        <taxon>Metazoa</taxon>
        <taxon>Ecdysozoa</taxon>
        <taxon>Arthropoda</taxon>
        <taxon>Hexapoda</taxon>
        <taxon>Insecta</taxon>
        <taxon>Pterygota</taxon>
        <taxon>Neoptera</taxon>
        <taxon>Endopterygota</taxon>
        <taxon>Coleoptera</taxon>
        <taxon>Polyphaga</taxon>
        <taxon>Cucujiformia</taxon>
        <taxon>Coccinelloidea</taxon>
        <taxon>Coccinellidae</taxon>
        <taxon>Scymninae</taxon>
        <taxon>Scymnini</taxon>
        <taxon>Cryptolaemus</taxon>
    </lineage>
</organism>
<accession>A0ABD2NX56</accession>